<protein>
    <submittedName>
        <fullName evidence="1">Leucyl aminopeptidase</fullName>
        <ecNumber evidence="1">3.4.11.1</ecNumber>
    </submittedName>
</protein>
<keyword evidence="2" id="KW-1185">Reference proteome</keyword>
<keyword evidence="1" id="KW-0031">Aminopeptidase</keyword>
<reference evidence="1" key="1">
    <citation type="submission" date="2019-03" db="EMBL/GenBank/DDBJ databases">
        <title>Candidatus Syntrophosphaera thermopropionivorans: a novel player in syntrophic propionate oxidation during anaerobic digestion.</title>
        <authorList>
            <person name="Dyksma S."/>
        </authorList>
    </citation>
    <scope>NUCLEOTIDE SEQUENCE</scope>
    <source>
        <strain evidence="1">W5</strain>
    </source>
</reference>
<keyword evidence="1" id="KW-0378">Hydrolase</keyword>
<gene>
    <name evidence="1" type="ORF">E0946_05495</name>
</gene>
<organism evidence="1 2">
    <name type="scientific">Candidatus Syntrophosphaera thermopropionivorans</name>
    <dbReference type="NCBI Taxonomy" id="2593015"/>
    <lineage>
        <taxon>Bacteria</taxon>
        <taxon>Pseudomonadati</taxon>
        <taxon>Candidatus Cloacimonadota</taxon>
        <taxon>Candidatus Cloacimonadia</taxon>
        <taxon>Candidatus Cloacimonadales</taxon>
        <taxon>Candidatus Cloacimonadaceae</taxon>
        <taxon>Candidatus Syntrophosphaera</taxon>
    </lineage>
</organism>
<keyword evidence="1" id="KW-0645">Protease</keyword>
<name>A0AC61QIE7_9BACT</name>
<evidence type="ECO:0000313" key="2">
    <source>
        <dbReference type="Proteomes" id="UP000294588"/>
    </source>
</evidence>
<dbReference type="EMBL" id="SMOG01000018">
    <property type="protein sequence ID" value="TDF72723.1"/>
    <property type="molecule type" value="Genomic_DNA"/>
</dbReference>
<comment type="caution">
    <text evidence="1">The sequence shown here is derived from an EMBL/GenBank/DDBJ whole genome shotgun (WGS) entry which is preliminary data.</text>
</comment>
<sequence>MKIDLLHKPTEYMETVIILQEENGDIEKLEYLPEYLQNAINIVVKEDDFQFKYASLKSFPFIRSRKRTNVILCGIGNPKELDNDRFRHLIAISIREALKLEAKEAYIYTGFKNPLSELHFGHILAEAALLTGYRFDKYLSETKPPSLEAIHLAMELKNPRMFNRGVLEGRIFAEATNLARDLVNEPANVIYPESLAETAKKVALKYGFSIEVFGLDKIKRLKMEAFLAVGKGSKKEPRLILMSYHGNPHPKAKTIGLIGKGLTYDSGGYCLKNCQGMVNMKNDMSGAAAVIGTMAAITNLKLKVNVIGIVAACENMISGSAYHAGDIIRSMSGKTIEVVNTDAEGRLTLIDAIHYAISREHIDEVIDIATLTGAAAATFGNQISAVLANNEALLNKLQSASEFTGEKIWQLPLYEPYKELIKSEIADLKNTGGPLAGTITSALFLQEFVAGKPWIHLDIAGTALRDREQGIYSYGATGVGVRLLTQLLRELE</sequence>
<proteinExistence type="predicted"/>
<dbReference type="EC" id="3.4.11.1" evidence="1"/>
<evidence type="ECO:0000313" key="1">
    <source>
        <dbReference type="EMBL" id="TDF72723.1"/>
    </source>
</evidence>
<dbReference type="Proteomes" id="UP000294588">
    <property type="component" value="Unassembled WGS sequence"/>
</dbReference>
<accession>A0AC61QIE7</accession>